<dbReference type="InterPro" id="IPR011009">
    <property type="entry name" value="Kinase-like_dom_sf"/>
</dbReference>
<keyword evidence="5" id="KW-0472">Membrane</keyword>
<gene>
    <name evidence="7" type="ORF">EJB05_35922</name>
</gene>
<dbReference type="PANTHER" id="PTHR46084">
    <property type="entry name" value="PROTEIN MALE DISCOVERER 2"/>
    <property type="match status" value="1"/>
</dbReference>
<keyword evidence="8" id="KW-1185">Reference proteome</keyword>
<dbReference type="Gramene" id="TVU19751">
    <property type="protein sequence ID" value="TVU19751"/>
    <property type="gene ID" value="EJB05_35922"/>
</dbReference>
<dbReference type="Proteomes" id="UP000324897">
    <property type="component" value="Chromosome 7"/>
</dbReference>
<comment type="subcellular location">
    <subcellularLocation>
        <location evidence="6">Endomembrane system</location>
        <topology evidence="6">Single-pass membrane protein</topology>
    </subcellularLocation>
    <subcellularLocation>
        <location evidence="1">Membrane</location>
        <topology evidence="1">Single-pass type I membrane protein</topology>
    </subcellularLocation>
</comment>
<evidence type="ECO:0000313" key="7">
    <source>
        <dbReference type="EMBL" id="TVU19751.1"/>
    </source>
</evidence>
<evidence type="ECO:0000256" key="4">
    <source>
        <dbReference type="ARBA" id="ARBA00022989"/>
    </source>
</evidence>
<evidence type="ECO:0000256" key="1">
    <source>
        <dbReference type="ARBA" id="ARBA00004479"/>
    </source>
</evidence>
<name>A0A5J9U983_9POAL</name>
<keyword evidence="3" id="KW-0732">Signal</keyword>
<proteinExistence type="predicted"/>
<dbReference type="EMBL" id="RWGY01000029">
    <property type="protein sequence ID" value="TVU19751.1"/>
    <property type="molecule type" value="Genomic_DNA"/>
</dbReference>
<keyword evidence="4" id="KW-1133">Transmembrane helix</keyword>
<keyword evidence="2" id="KW-0812">Transmembrane</keyword>
<dbReference type="Gene3D" id="1.10.510.10">
    <property type="entry name" value="Transferase(Phosphotransferase) domain 1"/>
    <property type="match status" value="1"/>
</dbReference>
<protein>
    <recommendedName>
        <fullName evidence="9">Protein kinase domain-containing protein</fullName>
    </recommendedName>
</protein>
<feature type="non-terminal residue" evidence="7">
    <location>
        <position position="1"/>
    </location>
</feature>
<sequence length="446" mass="48172">MYLNEDNAAKVSDISFYTGKKEGKGEFDASDEDGTVYKFALLLLEIISGRRPYSLFYGHMVLIEKLRLCMIDPTLNSVPEEQVRALSELIRLCISEDPRERPTIAEVTKKMQDITGITEDKAIPRSDDMEQRKHEQNHPYTLAHSDQKSHLLLLVALLRRAWLSHDSDGGDSGGILPDNERNAKARCLSPPSVAERYLLLVPRSAVPHLRLADPFLSLPLQQRDSSPWRSLRSFSRTSPSVRLRRGGEGAVAEATLAFDFRLLLRAAGSGKPSSTGLALQGKKNMSPHALADGDASSPCSSSSSTVCAAASLLRRSGDGFACSRARALRGGVFVTRLALALVSASSLEERLTLRRGDGRRLGCLYADVVAMALAAGRKRSMMKLGDRRDPAAPSMSDAEILSSASENVSPSSSLLASVVVFSWHAPRLHGAPAPHLPGGGFGGGTS</sequence>
<evidence type="ECO:0000256" key="5">
    <source>
        <dbReference type="ARBA" id="ARBA00023136"/>
    </source>
</evidence>
<dbReference type="GO" id="GO:0012505">
    <property type="term" value="C:endomembrane system"/>
    <property type="evidence" value="ECO:0007669"/>
    <property type="project" value="UniProtKB-SubCell"/>
</dbReference>
<evidence type="ECO:0008006" key="9">
    <source>
        <dbReference type="Google" id="ProtNLM"/>
    </source>
</evidence>
<dbReference type="PANTHER" id="PTHR46084:SF44">
    <property type="entry name" value="OS05G0471000 PROTEIN"/>
    <property type="match status" value="1"/>
</dbReference>
<evidence type="ECO:0000256" key="6">
    <source>
        <dbReference type="ARBA" id="ARBA00037847"/>
    </source>
</evidence>
<reference evidence="7 8" key="1">
    <citation type="journal article" date="2019" name="Sci. Rep.">
        <title>A high-quality genome of Eragrostis curvula grass provides insights into Poaceae evolution and supports new strategies to enhance forage quality.</title>
        <authorList>
            <person name="Carballo J."/>
            <person name="Santos B.A.C.M."/>
            <person name="Zappacosta D."/>
            <person name="Garbus I."/>
            <person name="Selva J.P."/>
            <person name="Gallo C.A."/>
            <person name="Diaz A."/>
            <person name="Albertini E."/>
            <person name="Caccamo M."/>
            <person name="Echenique V."/>
        </authorList>
    </citation>
    <scope>NUCLEOTIDE SEQUENCE [LARGE SCALE GENOMIC DNA]</scope>
    <source>
        <strain evidence="8">cv. Victoria</strain>
        <tissue evidence="7">Leaf</tissue>
    </source>
</reference>
<dbReference type="GO" id="GO:0016020">
    <property type="term" value="C:membrane"/>
    <property type="evidence" value="ECO:0007669"/>
    <property type="project" value="UniProtKB-SubCell"/>
</dbReference>
<evidence type="ECO:0000256" key="2">
    <source>
        <dbReference type="ARBA" id="ARBA00022692"/>
    </source>
</evidence>
<evidence type="ECO:0000256" key="3">
    <source>
        <dbReference type="ARBA" id="ARBA00022729"/>
    </source>
</evidence>
<evidence type="ECO:0000313" key="8">
    <source>
        <dbReference type="Proteomes" id="UP000324897"/>
    </source>
</evidence>
<organism evidence="7 8">
    <name type="scientific">Eragrostis curvula</name>
    <name type="common">weeping love grass</name>
    <dbReference type="NCBI Taxonomy" id="38414"/>
    <lineage>
        <taxon>Eukaryota</taxon>
        <taxon>Viridiplantae</taxon>
        <taxon>Streptophyta</taxon>
        <taxon>Embryophyta</taxon>
        <taxon>Tracheophyta</taxon>
        <taxon>Spermatophyta</taxon>
        <taxon>Magnoliopsida</taxon>
        <taxon>Liliopsida</taxon>
        <taxon>Poales</taxon>
        <taxon>Poaceae</taxon>
        <taxon>PACMAD clade</taxon>
        <taxon>Chloridoideae</taxon>
        <taxon>Eragrostideae</taxon>
        <taxon>Eragrostidinae</taxon>
        <taxon>Eragrostis</taxon>
    </lineage>
</organism>
<accession>A0A5J9U983</accession>
<dbReference type="AlphaFoldDB" id="A0A5J9U983"/>
<dbReference type="SUPFAM" id="SSF56112">
    <property type="entry name" value="Protein kinase-like (PK-like)"/>
    <property type="match status" value="1"/>
</dbReference>
<comment type="caution">
    <text evidence="7">The sequence shown here is derived from an EMBL/GenBank/DDBJ whole genome shotgun (WGS) entry which is preliminary data.</text>
</comment>